<dbReference type="SUPFAM" id="SSF57667">
    <property type="entry name" value="beta-beta-alpha zinc fingers"/>
    <property type="match status" value="1"/>
</dbReference>
<dbReference type="EMBL" id="HBUF01574150">
    <property type="protein sequence ID" value="CAG6767674.1"/>
    <property type="molecule type" value="Transcribed_RNA"/>
</dbReference>
<dbReference type="EMBL" id="HBUF01432939">
    <property type="protein sequence ID" value="CAG6742162.1"/>
    <property type="molecule type" value="Transcribed_RNA"/>
</dbReference>
<keyword evidence="1" id="KW-0479">Metal-binding</keyword>
<dbReference type="InterPro" id="IPR013087">
    <property type="entry name" value="Znf_C2H2_type"/>
</dbReference>
<name>A0A8D8Z9P5_9HEMI</name>
<protein>
    <submittedName>
        <fullName evidence="3">Transcriptional repressor CTCFL</fullName>
    </submittedName>
</protein>
<dbReference type="EMBL" id="HBUF01574153">
    <property type="protein sequence ID" value="CAG6767677.1"/>
    <property type="molecule type" value="Transcribed_RNA"/>
</dbReference>
<reference evidence="3" key="1">
    <citation type="submission" date="2021-05" db="EMBL/GenBank/DDBJ databases">
        <authorList>
            <person name="Alioto T."/>
            <person name="Alioto T."/>
            <person name="Gomez Garrido J."/>
        </authorList>
    </citation>
    <scope>NUCLEOTIDE SEQUENCE</scope>
</reference>
<dbReference type="GO" id="GO:0008270">
    <property type="term" value="F:zinc ion binding"/>
    <property type="evidence" value="ECO:0007669"/>
    <property type="project" value="UniProtKB-KW"/>
</dbReference>
<keyword evidence="1" id="KW-0863">Zinc-finger</keyword>
<feature type="domain" description="C2H2-type" evidence="2">
    <location>
        <begin position="69"/>
        <end position="96"/>
    </location>
</feature>
<dbReference type="EMBL" id="HBUF01091479">
    <property type="protein sequence ID" value="CAG6635809.1"/>
    <property type="molecule type" value="Transcribed_RNA"/>
</dbReference>
<dbReference type="InterPro" id="IPR036236">
    <property type="entry name" value="Znf_C2H2_sf"/>
</dbReference>
<keyword evidence="1" id="KW-0862">Zinc</keyword>
<evidence type="ECO:0000259" key="2">
    <source>
        <dbReference type="PROSITE" id="PS50157"/>
    </source>
</evidence>
<dbReference type="EMBL" id="HBUF01242403">
    <property type="protein sequence ID" value="CAG6677365.1"/>
    <property type="molecule type" value="Transcribed_RNA"/>
</dbReference>
<organism evidence="3">
    <name type="scientific">Cacopsylla melanoneura</name>
    <dbReference type="NCBI Taxonomy" id="428564"/>
    <lineage>
        <taxon>Eukaryota</taxon>
        <taxon>Metazoa</taxon>
        <taxon>Ecdysozoa</taxon>
        <taxon>Arthropoda</taxon>
        <taxon>Hexapoda</taxon>
        <taxon>Insecta</taxon>
        <taxon>Pterygota</taxon>
        <taxon>Neoptera</taxon>
        <taxon>Paraneoptera</taxon>
        <taxon>Hemiptera</taxon>
        <taxon>Sternorrhyncha</taxon>
        <taxon>Psylloidea</taxon>
        <taxon>Psyllidae</taxon>
        <taxon>Psyllinae</taxon>
        <taxon>Cacopsylla</taxon>
    </lineage>
</organism>
<proteinExistence type="predicted"/>
<dbReference type="SMART" id="SM00355">
    <property type="entry name" value="ZnF_C2H2"/>
    <property type="match status" value="3"/>
</dbReference>
<dbReference type="Gene3D" id="3.30.160.60">
    <property type="entry name" value="Classic Zinc Finger"/>
    <property type="match status" value="1"/>
</dbReference>
<accession>A0A8D8Z9P5</accession>
<evidence type="ECO:0000313" key="3">
    <source>
        <dbReference type="EMBL" id="CAG6742162.1"/>
    </source>
</evidence>
<dbReference type="PROSITE" id="PS50157">
    <property type="entry name" value="ZINC_FINGER_C2H2_2"/>
    <property type="match status" value="1"/>
</dbReference>
<evidence type="ECO:0000256" key="1">
    <source>
        <dbReference type="PROSITE-ProRule" id="PRU00042"/>
    </source>
</evidence>
<dbReference type="AlphaFoldDB" id="A0A8D8Z9P5"/>
<dbReference type="EMBL" id="HBUF01574152">
    <property type="protein sequence ID" value="CAG6767676.1"/>
    <property type="molecule type" value="Transcribed_RNA"/>
</dbReference>
<sequence length="135" mass="15983">MYFLASSRLVEKSQEMIKIYMVSKLVPTFYFSVSCQHCNNQILKVTEDLVNHSQHCHAAIRPPLKQFKYCCYSCNYHTHHRPNMRRHIRTHIGDKPFTCCYCSYNSNEKVRVDYHLEHVHKITKDSVDITNTSLT</sequence>